<organism evidence="1 2">
    <name type="scientific">Venturia nashicola</name>
    <dbReference type="NCBI Taxonomy" id="86259"/>
    <lineage>
        <taxon>Eukaryota</taxon>
        <taxon>Fungi</taxon>
        <taxon>Dikarya</taxon>
        <taxon>Ascomycota</taxon>
        <taxon>Pezizomycotina</taxon>
        <taxon>Dothideomycetes</taxon>
        <taxon>Pleosporomycetidae</taxon>
        <taxon>Venturiales</taxon>
        <taxon>Venturiaceae</taxon>
        <taxon>Venturia</taxon>
    </lineage>
</organism>
<dbReference type="Proteomes" id="UP000298493">
    <property type="component" value="Unassembled WGS sequence"/>
</dbReference>
<dbReference type="AlphaFoldDB" id="A0A4Z1PSP7"/>
<accession>A0A4Z1PSP7</accession>
<protein>
    <submittedName>
        <fullName evidence="1">Uncharacterized protein</fullName>
    </submittedName>
</protein>
<comment type="caution">
    <text evidence="1">The sequence shown here is derived from an EMBL/GenBank/DDBJ whole genome shotgun (WGS) entry which is preliminary data.</text>
</comment>
<sequence length="175" mass="19711">MFSVYRAMGHSQRMQNRSRSWFKAWTIPGYEAGFVAFSNQPKYFLHMQSLRSFVDCREKPARCKQNPVTVSRHFALRHLHAAGPPLPQIRGGALGSKHATDATRTLIWQESQSATELLTLHARQLAQAHPRLKIGTISFDAEQLRQGTVCCVAGIYHQLVVITILSTTIDRGQLV</sequence>
<gene>
    <name evidence="1" type="ORF">E6O75_ATG00780</name>
</gene>
<dbReference type="EMBL" id="SNSC02000002">
    <property type="protein sequence ID" value="TID26287.1"/>
    <property type="molecule type" value="Genomic_DNA"/>
</dbReference>
<evidence type="ECO:0000313" key="1">
    <source>
        <dbReference type="EMBL" id="TID26287.1"/>
    </source>
</evidence>
<proteinExistence type="predicted"/>
<evidence type="ECO:0000313" key="2">
    <source>
        <dbReference type="Proteomes" id="UP000298493"/>
    </source>
</evidence>
<name>A0A4Z1PSP7_9PEZI</name>
<keyword evidence="2" id="KW-1185">Reference proteome</keyword>
<reference evidence="1 2" key="1">
    <citation type="submission" date="2019-04" db="EMBL/GenBank/DDBJ databases">
        <title>High contiguity whole genome sequence and gene annotation resource for two Venturia nashicola isolates.</title>
        <authorList>
            <person name="Prokchorchik M."/>
            <person name="Won K."/>
            <person name="Lee Y."/>
            <person name="Choi E.D."/>
            <person name="Segonzac C."/>
            <person name="Sohn K.H."/>
        </authorList>
    </citation>
    <scope>NUCLEOTIDE SEQUENCE [LARGE SCALE GENOMIC DNA]</scope>
    <source>
        <strain evidence="1 2">PRI2</strain>
    </source>
</reference>